<evidence type="ECO:0000256" key="3">
    <source>
        <dbReference type="ARBA" id="ARBA00022842"/>
    </source>
</evidence>
<dbReference type="Proteomes" id="UP000006465">
    <property type="component" value="Chromosome"/>
</dbReference>
<evidence type="ECO:0000313" key="8">
    <source>
        <dbReference type="EMBL" id="AFK16805.1"/>
    </source>
</evidence>
<dbReference type="PIRSF" id="PIRSF015582">
    <property type="entry name" value="Cit_lyase_B"/>
    <property type="match status" value="1"/>
</dbReference>
<evidence type="ECO:0000256" key="1">
    <source>
        <dbReference type="ARBA" id="ARBA00001946"/>
    </source>
</evidence>
<accession>A0AAU8PLT2</accession>
<evidence type="ECO:0000256" key="4">
    <source>
        <dbReference type="PIRSR" id="PIRSR015582-1"/>
    </source>
</evidence>
<dbReference type="InterPro" id="IPR011206">
    <property type="entry name" value="Citrate_lyase_beta/mcl1/mcl2"/>
</dbReference>
<dbReference type="Gene3D" id="3.20.20.60">
    <property type="entry name" value="Phosphoenolpyruvate-binding domains"/>
    <property type="match status" value="1"/>
</dbReference>
<gene>
    <name evidence="8" type="ORF">CP258_06005</name>
</gene>
<name>A0AAU8PLT2_CORPS</name>
<organism evidence="8 9">
    <name type="scientific">Corynebacterium pseudotuberculosis 258</name>
    <dbReference type="NCBI Taxonomy" id="1168865"/>
    <lineage>
        <taxon>Bacteria</taxon>
        <taxon>Bacillati</taxon>
        <taxon>Actinomycetota</taxon>
        <taxon>Actinomycetes</taxon>
        <taxon>Mycobacteriales</taxon>
        <taxon>Corynebacteriaceae</taxon>
        <taxon>Corynebacterium</taxon>
    </lineage>
</organism>
<dbReference type="AlphaFoldDB" id="A0AAU8PLT2"/>
<dbReference type="GO" id="GO:0000287">
    <property type="term" value="F:magnesium ion binding"/>
    <property type="evidence" value="ECO:0007669"/>
    <property type="project" value="TreeGrafter"/>
</dbReference>
<dbReference type="InterPro" id="IPR040442">
    <property type="entry name" value="Pyrv_kinase-like_dom_sf"/>
</dbReference>
<evidence type="ECO:0000256" key="5">
    <source>
        <dbReference type="PIRSR" id="PIRSR015582-2"/>
    </source>
</evidence>
<keyword evidence="8" id="KW-0456">Lyase</keyword>
<proteinExistence type="predicted"/>
<keyword evidence="3 5" id="KW-0460">Magnesium</keyword>
<dbReference type="GO" id="GO:0016829">
    <property type="term" value="F:lyase activity"/>
    <property type="evidence" value="ECO:0007669"/>
    <property type="project" value="UniProtKB-KW"/>
</dbReference>
<feature type="binding site" evidence="4">
    <location>
        <position position="96"/>
    </location>
    <ligand>
        <name>substrate</name>
    </ligand>
</feature>
<dbReference type="InterPro" id="IPR015813">
    <property type="entry name" value="Pyrv/PenolPyrv_kinase-like_dom"/>
</dbReference>
<evidence type="ECO:0000256" key="2">
    <source>
        <dbReference type="ARBA" id="ARBA00022723"/>
    </source>
</evidence>
<comment type="cofactor">
    <cofactor evidence="1">
        <name>Mg(2+)</name>
        <dbReference type="ChEBI" id="CHEBI:18420"/>
    </cofactor>
</comment>
<evidence type="ECO:0000259" key="7">
    <source>
        <dbReference type="Pfam" id="PF03328"/>
    </source>
</evidence>
<evidence type="ECO:0000313" key="9">
    <source>
        <dbReference type="Proteomes" id="UP000006465"/>
    </source>
</evidence>
<feature type="binding site" evidence="5">
    <location>
        <position position="177"/>
    </location>
    <ligand>
        <name>Mg(2+)</name>
        <dbReference type="ChEBI" id="CHEBI:18420"/>
    </ligand>
</feature>
<feature type="binding site" evidence="5">
    <location>
        <position position="151"/>
    </location>
    <ligand>
        <name>Mg(2+)</name>
        <dbReference type="ChEBI" id="CHEBI:18420"/>
    </ligand>
</feature>
<dbReference type="PANTHER" id="PTHR32308">
    <property type="entry name" value="LYASE BETA SUBUNIT, PUTATIVE (AFU_ORTHOLOGUE AFUA_4G13030)-RELATED"/>
    <property type="match status" value="1"/>
</dbReference>
<dbReference type="EMBL" id="CP003540">
    <property type="protein sequence ID" value="AFK16805.1"/>
    <property type="molecule type" value="Genomic_DNA"/>
</dbReference>
<keyword evidence="2 5" id="KW-0479">Metal-binding</keyword>
<protein>
    <submittedName>
        <fullName evidence="8">CoA ester lyase</fullName>
    </submittedName>
</protein>
<dbReference type="PANTHER" id="PTHR32308:SF10">
    <property type="entry name" value="CITRATE LYASE SUBUNIT BETA"/>
    <property type="match status" value="1"/>
</dbReference>
<dbReference type="Pfam" id="PF03328">
    <property type="entry name" value="HpcH_HpaI"/>
    <property type="match status" value="1"/>
</dbReference>
<reference evidence="8 9" key="1">
    <citation type="journal article" date="2013" name="J. Biotechnol.">
        <title>Genome sequence of Corynebacterium pseudotuberculosis biovar equi strain 258 and prediction of antigenic targets to improve biotechnological vaccine production.</title>
        <authorList>
            <person name="Soares S.C."/>
            <person name="Trost E."/>
            <person name="Ramos R.T."/>
            <person name="Carneiro A.R."/>
            <person name="Santos A.R."/>
            <person name="Pinto A.C."/>
            <person name="Barbosa E."/>
            <person name="Aburjaile F."/>
            <person name="Ali A."/>
            <person name="Diniz C.A."/>
            <person name="Hassan S.S."/>
            <person name="Fiaux K."/>
            <person name="Guimaraes L.C."/>
            <person name="Bakhtiar S.M."/>
            <person name="Pereira U."/>
            <person name="Almeida S.S."/>
            <person name="Abreu V.A."/>
            <person name="Rocha F.S."/>
            <person name="Dorella F.A."/>
            <person name="Miyoshi A."/>
            <person name="Silva A."/>
            <person name="Azevedo V."/>
            <person name="Tauch A."/>
        </authorList>
    </citation>
    <scope>NUCLEOTIDE SEQUENCE [LARGE SCALE GENOMIC DNA]</scope>
    <source>
        <strain evidence="8 9">258</strain>
    </source>
</reference>
<dbReference type="GO" id="GO:0006107">
    <property type="term" value="P:oxaloacetate metabolic process"/>
    <property type="evidence" value="ECO:0007669"/>
    <property type="project" value="TreeGrafter"/>
</dbReference>
<evidence type="ECO:0000256" key="6">
    <source>
        <dbReference type="SAM" id="MobiDB-lite"/>
    </source>
</evidence>
<feature type="domain" description="HpcH/HpaI aldolase/citrate lyase" evidence="7">
    <location>
        <begin position="38"/>
        <end position="244"/>
    </location>
</feature>
<dbReference type="RefSeq" id="WP_014367143.1">
    <property type="nucleotide sequence ID" value="NC_017945.3"/>
</dbReference>
<dbReference type="KEGG" id="coe:CP258_06005"/>
<dbReference type="SUPFAM" id="SSF51621">
    <property type="entry name" value="Phosphoenolpyruvate/pyruvate domain"/>
    <property type="match status" value="1"/>
</dbReference>
<feature type="binding site" evidence="4">
    <location>
        <position position="151"/>
    </location>
    <ligand>
        <name>substrate</name>
    </ligand>
</feature>
<dbReference type="InterPro" id="IPR005000">
    <property type="entry name" value="Aldolase/citrate-lyase_domain"/>
</dbReference>
<sequence>MTLPQRVSSVTATEKSFGQTSWTSDRPGHKTTTAGYSALFCPADRPDRAAKALASKAHLVILDLEDAVAPSNKDSARERLRELIILNPKRKGIVVRINSLDSAYGTEDLATVCSIVEAHEDIDLSVMLPKTSMQNLPPAGESPVPIIALIESAQGLKDLEAVAAHPNVVRLALGAFDLSVELGCNNPSVPINYARAQLVLVSALYQLFPPLESPCSDFHDETVMEAAAIKAARDGFGGSLCIHPAQIEAIHKAFMPSESEIEWAKRVVAVGDSAVQVDGKMVDRPVVLRARRILETVDRS</sequence>
<feature type="region of interest" description="Disordered" evidence="6">
    <location>
        <begin position="1"/>
        <end position="29"/>
    </location>
</feature>